<accession>A0ACC6AJQ5</accession>
<reference evidence="1" key="1">
    <citation type="submission" date="2022-03" db="EMBL/GenBank/DDBJ databases">
        <title>Interactions between chemoautotrophic and heterotrophic bacteria.</title>
        <authorList>
            <person name="Santoro A."/>
        </authorList>
    </citation>
    <scope>NUCLEOTIDE SEQUENCE</scope>
    <source>
        <strain evidence="1">Nb-106</strain>
    </source>
</reference>
<proteinExistence type="predicted"/>
<dbReference type="Proteomes" id="UP001205486">
    <property type="component" value="Unassembled WGS sequence"/>
</dbReference>
<protein>
    <submittedName>
        <fullName evidence="1">Uncharacterized protein</fullName>
    </submittedName>
</protein>
<evidence type="ECO:0000313" key="2">
    <source>
        <dbReference type="Proteomes" id="UP001205486"/>
    </source>
</evidence>
<evidence type="ECO:0000313" key="1">
    <source>
        <dbReference type="EMBL" id="MCP1999713.1"/>
    </source>
</evidence>
<comment type="caution">
    <text evidence="1">The sequence shown here is derived from an EMBL/GenBank/DDBJ whole genome shotgun (WGS) entry which is preliminary data.</text>
</comment>
<organism evidence="1 2">
    <name type="scientific">Nitrobacter winogradskyi</name>
    <name type="common">Nitrobacter agilis</name>
    <dbReference type="NCBI Taxonomy" id="913"/>
    <lineage>
        <taxon>Bacteria</taxon>
        <taxon>Pseudomonadati</taxon>
        <taxon>Pseudomonadota</taxon>
        <taxon>Alphaproteobacteria</taxon>
        <taxon>Hyphomicrobiales</taxon>
        <taxon>Nitrobacteraceae</taxon>
        <taxon>Nitrobacter</taxon>
    </lineage>
</organism>
<keyword evidence="2" id="KW-1185">Reference proteome</keyword>
<sequence>MADAIDGGHGDGGAAGFHAALTPFISLTLAKVAGVPVADQLERCLADIEAICAAEEQPTTSDFTRLPELQHAGVRLQTMWYKRTLKPAWTGAAEFVDVQHHLVIALVRKGHLALHISDPKIKGLLRAALIRDCDADAPLTWLLPISRSTMAAAFLENGQARTLWLSGVHRRSATKADAKILAGQDLDYSLDPFDDQSFYWSAARSRSAALEVTVGVSPKASRVWLGKANSIEGFAASAALLINAVAAAKQGVTEPFRFLATPVQALDPAKVKDGYDLSILPPDMLDDGEEDADTVNADAALVISSSLVVEAADGSNLSVSVEINGSAIGTVRLEVSVTRDGKVKFKVSDPKPAGVDDDAFNRIKTLLGRGVGVNIRYDSGHSVSDRQIYALRMPRIAFSHFEAEDFSGYAVKQEKPHDLSKIGKEKSLFCWVQNTHKGWLACDDGANEKADFIHLDVSGPKPILSLIHVKGAKSDTAGRRLSVAAYEVVTGQAIKNLQWLDKQALAKGLSQAVRATNYWWKDGEPVVKDALVEAIEGLGDDYTRRVVVVQPHVTEAARIKAEAAKTGVNRLRLDQLSTLLASAWRSCNGLGAEFTVIWAK</sequence>
<dbReference type="EMBL" id="JALJZS010000002">
    <property type="protein sequence ID" value="MCP1999713.1"/>
    <property type="molecule type" value="Genomic_DNA"/>
</dbReference>
<gene>
    <name evidence="1" type="ORF">J2S34_002161</name>
</gene>
<name>A0ACC6AJQ5_NITWI</name>